<protein>
    <recommendedName>
        <fullName evidence="2 5">Ribosome biogenesis protein NOP53</fullName>
    </recommendedName>
</protein>
<evidence type="ECO:0000256" key="6">
    <source>
        <dbReference type="SAM" id="MobiDB-lite"/>
    </source>
</evidence>
<feature type="region of interest" description="Disordered" evidence="6">
    <location>
        <begin position="139"/>
        <end position="214"/>
    </location>
</feature>
<name>A0A507FF65_9FUNG</name>
<dbReference type="GO" id="GO:0000027">
    <property type="term" value="P:ribosomal large subunit assembly"/>
    <property type="evidence" value="ECO:0007669"/>
    <property type="project" value="UniProtKB-UniRule"/>
</dbReference>
<evidence type="ECO:0000256" key="3">
    <source>
        <dbReference type="ARBA" id="ARBA00022517"/>
    </source>
</evidence>
<comment type="caution">
    <text evidence="7">The sequence shown here is derived from an EMBL/GenBank/DDBJ whole genome shotgun (WGS) entry which is preliminary data.</text>
</comment>
<dbReference type="Proteomes" id="UP000320333">
    <property type="component" value="Unassembled WGS sequence"/>
</dbReference>
<evidence type="ECO:0000256" key="4">
    <source>
        <dbReference type="ARBA" id="ARBA00023242"/>
    </source>
</evidence>
<dbReference type="GO" id="GO:0005654">
    <property type="term" value="C:nucleoplasm"/>
    <property type="evidence" value="ECO:0007669"/>
    <property type="project" value="UniProtKB-SubCell"/>
</dbReference>
<dbReference type="GO" id="GO:0008097">
    <property type="term" value="F:5S rRNA binding"/>
    <property type="evidence" value="ECO:0007669"/>
    <property type="project" value="TreeGrafter"/>
</dbReference>
<dbReference type="GO" id="GO:0005730">
    <property type="term" value="C:nucleolus"/>
    <property type="evidence" value="ECO:0007669"/>
    <property type="project" value="UniProtKB-SubCell"/>
</dbReference>
<dbReference type="OrthoDB" id="5072at2759"/>
<comment type="similarity">
    <text evidence="1 5">Belongs to the NOP53 family.</text>
</comment>
<proteinExistence type="inferred from homology"/>
<accession>A0A507FF65</accession>
<dbReference type="InterPro" id="IPR011687">
    <property type="entry name" value="Nop53/GLTSCR2"/>
</dbReference>
<keyword evidence="4 5" id="KW-0539">Nucleus</keyword>
<dbReference type="PANTHER" id="PTHR14211:SF7">
    <property type="entry name" value="RIBOSOME BIOGENESIS PROTEIN NOP53"/>
    <property type="match status" value="1"/>
</dbReference>
<comment type="subcellular location">
    <subcellularLocation>
        <location evidence="5">Nucleus</location>
        <location evidence="5">Nucleolus</location>
    </subcellularLocation>
    <subcellularLocation>
        <location evidence="5">Nucleus</location>
        <location evidence="5">Nucleoplasm</location>
    </subcellularLocation>
</comment>
<dbReference type="AlphaFoldDB" id="A0A507FF65"/>
<keyword evidence="3 5" id="KW-0690">Ribosome biogenesis</keyword>
<keyword evidence="8" id="KW-1185">Reference proteome</keyword>
<evidence type="ECO:0000256" key="5">
    <source>
        <dbReference type="PIRNR" id="PIRNR017302"/>
    </source>
</evidence>
<dbReference type="GO" id="GO:0006364">
    <property type="term" value="P:rRNA processing"/>
    <property type="evidence" value="ECO:0007669"/>
    <property type="project" value="TreeGrafter"/>
</dbReference>
<sequence>MSAVDNSALSKKRGGSRKGKKAWKKNVDISQIEDAITQISNEKRLTGSAIVDKANDSLFTIDKKGSEKAKVALKYRKLKIEDILKPQSAVESPPTIGRKNTTVPLEDESKVMPGKKVKVASKAIVERIGKIAKRLAEDKLAGRPPVDPAKSKKRNVTEIAAADLWGSTATEETGDDPNDYLAHLRPKKVKKPSLPDERPTNVPAVKVSHSGSSYNPAFADHQGLLQAALDVELEKERVDQVFKQKLSYPPELDNIDDENFFDSEEEEEEGAEEEKEESEKYVKAANENVRKTRTQRNKEAAKVETAKKQAQLQQEIKLKKQLNHVDLCDRLAEIKKAVDAAPEAKKPKKEKVRKTGPVPLKQMPLEIKLTEELPESLLRLKPEGNLFKDRFQSLQERSLIEPRVPVAKRQRYKNMEKEKERHDYKRFDAATYAKLGL</sequence>
<evidence type="ECO:0000313" key="7">
    <source>
        <dbReference type="EMBL" id="TPX74991.1"/>
    </source>
</evidence>
<dbReference type="PIRSF" id="PIRSF017302">
    <property type="entry name" value="Gltscr2"/>
    <property type="match status" value="1"/>
</dbReference>
<organism evidence="7 8">
    <name type="scientific">Chytriomyces confervae</name>
    <dbReference type="NCBI Taxonomy" id="246404"/>
    <lineage>
        <taxon>Eukaryota</taxon>
        <taxon>Fungi</taxon>
        <taxon>Fungi incertae sedis</taxon>
        <taxon>Chytridiomycota</taxon>
        <taxon>Chytridiomycota incertae sedis</taxon>
        <taxon>Chytridiomycetes</taxon>
        <taxon>Chytridiales</taxon>
        <taxon>Chytriomycetaceae</taxon>
        <taxon>Chytriomyces</taxon>
    </lineage>
</organism>
<dbReference type="EMBL" id="QEAP01000100">
    <property type="protein sequence ID" value="TPX74991.1"/>
    <property type="molecule type" value="Genomic_DNA"/>
</dbReference>
<feature type="compositionally biased region" description="Acidic residues" evidence="6">
    <location>
        <begin position="253"/>
        <end position="276"/>
    </location>
</feature>
<dbReference type="STRING" id="246404.A0A507FF65"/>
<evidence type="ECO:0000313" key="8">
    <source>
        <dbReference type="Proteomes" id="UP000320333"/>
    </source>
</evidence>
<evidence type="ECO:0000256" key="2">
    <source>
        <dbReference type="ARBA" id="ARBA00018339"/>
    </source>
</evidence>
<comment type="function">
    <text evidence="5">May play a role in ribosome biogenesis.</text>
</comment>
<reference evidence="7 8" key="1">
    <citation type="journal article" date="2019" name="Sci. Rep.">
        <title>Comparative genomics of chytrid fungi reveal insights into the obligate biotrophic and pathogenic lifestyle of Synchytrium endobioticum.</title>
        <authorList>
            <person name="van de Vossenberg B.T.L.H."/>
            <person name="Warris S."/>
            <person name="Nguyen H.D.T."/>
            <person name="van Gent-Pelzer M.P.E."/>
            <person name="Joly D.L."/>
            <person name="van de Geest H.C."/>
            <person name="Bonants P.J.M."/>
            <person name="Smith D.S."/>
            <person name="Levesque C.A."/>
            <person name="van der Lee T.A.J."/>
        </authorList>
    </citation>
    <scope>NUCLEOTIDE SEQUENCE [LARGE SCALE GENOMIC DNA]</scope>
    <source>
        <strain evidence="7 8">CBS 675.73</strain>
    </source>
</reference>
<dbReference type="PANTHER" id="PTHR14211">
    <property type="entry name" value="GLIOMA SUPPRESSOR CANDIDATE REGION GENE 2"/>
    <property type="match status" value="1"/>
</dbReference>
<evidence type="ECO:0000256" key="1">
    <source>
        <dbReference type="ARBA" id="ARBA00008838"/>
    </source>
</evidence>
<gene>
    <name evidence="7" type="ORF">CcCBS67573_g03751</name>
</gene>
<dbReference type="Pfam" id="PF07767">
    <property type="entry name" value="Nop53"/>
    <property type="match status" value="1"/>
</dbReference>
<feature type="compositionally biased region" description="Basic residues" evidence="6">
    <location>
        <begin position="10"/>
        <end position="24"/>
    </location>
</feature>
<feature type="region of interest" description="Disordered" evidence="6">
    <location>
        <begin position="249"/>
        <end position="304"/>
    </location>
</feature>
<feature type="region of interest" description="Disordered" evidence="6">
    <location>
        <begin position="1"/>
        <end position="24"/>
    </location>
</feature>